<keyword evidence="2" id="KW-0732">Signal</keyword>
<dbReference type="STRING" id="1212491.LFA_1289"/>
<reference evidence="5" key="1">
    <citation type="submission" date="2014-09" db="EMBL/GenBank/DDBJ databases">
        <authorList>
            <person name="Gomez-Valero L."/>
        </authorList>
    </citation>
    <scope>NUCLEOTIDE SEQUENCE [LARGE SCALE GENOMIC DNA]</scope>
    <source>
        <strain evidence="5">ATCC700992</strain>
    </source>
</reference>
<evidence type="ECO:0000313" key="4">
    <source>
        <dbReference type="EMBL" id="CEG56714.1"/>
    </source>
</evidence>
<evidence type="ECO:0000313" key="5">
    <source>
        <dbReference type="Proteomes" id="UP000032430"/>
    </source>
</evidence>
<dbReference type="RefSeq" id="WP_045095337.1">
    <property type="nucleotide sequence ID" value="NZ_LN614827.1"/>
</dbReference>
<name>A0A098G406_9GAMM</name>
<gene>
    <name evidence="4" type="ORF">LFA_1289</name>
</gene>
<proteinExistence type="predicted"/>
<accession>A0A098G406</accession>
<feature type="signal peptide" evidence="2">
    <location>
        <begin position="1"/>
        <end position="19"/>
    </location>
</feature>
<dbReference type="HOGENOM" id="CLU_110739_1_1_6"/>
<keyword evidence="5" id="KW-1185">Reference proteome</keyword>
<protein>
    <recommendedName>
        <fullName evidence="3">DUF4124 domain-containing protein</fullName>
    </recommendedName>
</protein>
<dbReference type="Proteomes" id="UP000032430">
    <property type="component" value="Chromosome I"/>
</dbReference>
<dbReference type="PROSITE" id="PS51257">
    <property type="entry name" value="PROKAR_LIPOPROTEIN"/>
    <property type="match status" value="1"/>
</dbReference>
<dbReference type="EMBL" id="LN614827">
    <property type="protein sequence ID" value="CEG56714.1"/>
    <property type="molecule type" value="Genomic_DNA"/>
</dbReference>
<dbReference type="OrthoDB" id="7062774at2"/>
<dbReference type="AlphaFoldDB" id="A0A098G406"/>
<dbReference type="Pfam" id="PF13511">
    <property type="entry name" value="DUF4124"/>
    <property type="match status" value="1"/>
</dbReference>
<feature type="domain" description="DUF4124" evidence="3">
    <location>
        <begin position="9"/>
        <end position="59"/>
    </location>
</feature>
<evidence type="ECO:0000256" key="1">
    <source>
        <dbReference type="SAM" id="MobiDB-lite"/>
    </source>
</evidence>
<feature type="region of interest" description="Disordered" evidence="1">
    <location>
        <begin position="38"/>
        <end position="76"/>
    </location>
</feature>
<feature type="chain" id="PRO_5001942106" description="DUF4124 domain-containing protein" evidence="2">
    <location>
        <begin position="20"/>
        <end position="180"/>
    </location>
</feature>
<evidence type="ECO:0000256" key="2">
    <source>
        <dbReference type="SAM" id="SignalP"/>
    </source>
</evidence>
<evidence type="ECO:0000259" key="3">
    <source>
        <dbReference type="Pfam" id="PF13511"/>
    </source>
</evidence>
<organism evidence="4 5">
    <name type="scientific">Legionella fallonii LLAP-10</name>
    <dbReference type="NCBI Taxonomy" id="1212491"/>
    <lineage>
        <taxon>Bacteria</taxon>
        <taxon>Pseudomonadati</taxon>
        <taxon>Pseudomonadota</taxon>
        <taxon>Gammaproteobacteria</taxon>
        <taxon>Legionellales</taxon>
        <taxon>Legionellaceae</taxon>
        <taxon>Legionella</taxon>
    </lineage>
</organism>
<dbReference type="KEGG" id="lfa:LFA_1289"/>
<sequence length="180" mass="19666">MDKFLWGIFFLVVSCASSAQVYTWTDSQGVVHFSDTPHQGAEKIDIPDSQTYSPPTPTPKQEIAPATHDNIDDNGHSYTKVAIREPSNQATIRNPQGYTVVSVEVEPQLADGDKLQLIYDGSPLGDPQPNTVFELNGMYRGSHTIAIQVVNANGKVLITSDTITIYMQQPRVGMGHNAGH</sequence>
<dbReference type="InterPro" id="IPR025392">
    <property type="entry name" value="DUF4124"/>
</dbReference>